<organism evidence="10 11">
    <name type="scientific">Futiania mangrovi</name>
    <dbReference type="NCBI Taxonomy" id="2959716"/>
    <lineage>
        <taxon>Bacteria</taxon>
        <taxon>Pseudomonadati</taxon>
        <taxon>Pseudomonadota</taxon>
        <taxon>Alphaproteobacteria</taxon>
        <taxon>Futianiales</taxon>
        <taxon>Futianiaceae</taxon>
        <taxon>Futiania</taxon>
    </lineage>
</organism>
<keyword evidence="6 8" id="KW-0378">Hydrolase</keyword>
<feature type="binding site" evidence="8">
    <location>
        <position position="269"/>
    </location>
    <ligand>
        <name>Mn(2+)</name>
        <dbReference type="ChEBI" id="CHEBI:29035"/>
        <label>2</label>
    </ligand>
</feature>
<dbReference type="Gene3D" id="3.40.630.10">
    <property type="entry name" value="Zn peptidases"/>
    <property type="match status" value="1"/>
</dbReference>
<feature type="active site" evidence="8">
    <location>
        <position position="276"/>
    </location>
</feature>
<evidence type="ECO:0000256" key="8">
    <source>
        <dbReference type="HAMAP-Rule" id="MF_00181"/>
    </source>
</evidence>
<dbReference type="Pfam" id="PF00883">
    <property type="entry name" value="Peptidase_M17"/>
    <property type="match status" value="1"/>
</dbReference>
<dbReference type="SUPFAM" id="SSF52949">
    <property type="entry name" value="Macro domain-like"/>
    <property type="match status" value="1"/>
</dbReference>
<evidence type="ECO:0000256" key="7">
    <source>
        <dbReference type="ARBA" id="ARBA00023211"/>
    </source>
</evidence>
<evidence type="ECO:0000259" key="9">
    <source>
        <dbReference type="PROSITE" id="PS00631"/>
    </source>
</evidence>
<dbReference type="InterPro" id="IPR000819">
    <property type="entry name" value="Peptidase_M17_C"/>
</dbReference>
<comment type="caution">
    <text evidence="10">The sequence shown here is derived from an EMBL/GenBank/DDBJ whole genome shotgun (WGS) entry which is preliminary data.</text>
</comment>
<dbReference type="InterPro" id="IPR043472">
    <property type="entry name" value="Macro_dom-like"/>
</dbReference>
<dbReference type="NCBIfam" id="NF002075">
    <property type="entry name" value="PRK00913.2-2"/>
    <property type="match status" value="1"/>
</dbReference>
<comment type="cofactor">
    <cofactor evidence="8">
        <name>Mn(2+)</name>
        <dbReference type="ChEBI" id="CHEBI:29035"/>
    </cofactor>
    <text evidence="8">Binds 2 manganese ions per subunit.</text>
</comment>
<dbReference type="Proteomes" id="UP001055804">
    <property type="component" value="Unassembled WGS sequence"/>
</dbReference>
<evidence type="ECO:0000313" key="10">
    <source>
        <dbReference type="EMBL" id="MCP1335654.1"/>
    </source>
</evidence>
<feature type="binding site" evidence="8">
    <location>
        <position position="346"/>
    </location>
    <ligand>
        <name>Mn(2+)</name>
        <dbReference type="ChEBI" id="CHEBI:29035"/>
        <label>1</label>
    </ligand>
</feature>
<protein>
    <recommendedName>
        <fullName evidence="8">Probable cytosol aminopeptidase</fullName>
        <ecNumber evidence="8">3.4.11.1</ecNumber>
    </recommendedName>
    <alternativeName>
        <fullName evidence="8">Leucine aminopeptidase</fullName>
        <shortName evidence="8">LAP</shortName>
        <ecNumber evidence="8">3.4.11.10</ecNumber>
    </alternativeName>
    <alternativeName>
        <fullName evidence="8">Leucyl aminopeptidase</fullName>
    </alternativeName>
</protein>
<evidence type="ECO:0000256" key="3">
    <source>
        <dbReference type="ARBA" id="ARBA00009528"/>
    </source>
</evidence>
<dbReference type="NCBIfam" id="NF002074">
    <property type="entry name" value="PRK00913.1-4"/>
    <property type="match status" value="1"/>
</dbReference>
<proteinExistence type="inferred from homology"/>
<accession>A0A9J6PBS7</accession>
<keyword evidence="4 8" id="KW-0031">Aminopeptidase</keyword>
<dbReference type="AlphaFoldDB" id="A0A9J6PBS7"/>
<comment type="catalytic activity">
    <reaction evidence="1 8">
        <text>Release of an N-terminal amino acid, Xaa-|-Yaa-, in which Xaa is preferably Leu, but may be other amino acids including Pro although not Arg or Lys, and Yaa may be Pro. Amino acid amides and methyl esters are also readily hydrolyzed, but rates on arylamides are exceedingly low.</text>
        <dbReference type="EC" id="3.4.11.1"/>
    </reaction>
</comment>
<evidence type="ECO:0000256" key="1">
    <source>
        <dbReference type="ARBA" id="ARBA00000135"/>
    </source>
</evidence>
<dbReference type="GO" id="GO:0030145">
    <property type="term" value="F:manganese ion binding"/>
    <property type="evidence" value="ECO:0007669"/>
    <property type="project" value="UniProtKB-UniRule"/>
</dbReference>
<feature type="binding site" evidence="8">
    <location>
        <position position="269"/>
    </location>
    <ligand>
        <name>Mn(2+)</name>
        <dbReference type="ChEBI" id="CHEBI:29035"/>
        <label>1</label>
    </ligand>
</feature>
<keyword evidence="7 8" id="KW-0464">Manganese</keyword>
<dbReference type="NCBIfam" id="NF002083">
    <property type="entry name" value="PRK00913.3-5"/>
    <property type="match status" value="1"/>
</dbReference>
<evidence type="ECO:0000256" key="6">
    <source>
        <dbReference type="ARBA" id="ARBA00022801"/>
    </source>
</evidence>
<evidence type="ECO:0000313" key="11">
    <source>
        <dbReference type="Proteomes" id="UP001055804"/>
    </source>
</evidence>
<feature type="binding site" evidence="8">
    <location>
        <position position="287"/>
    </location>
    <ligand>
        <name>Mn(2+)</name>
        <dbReference type="ChEBI" id="CHEBI:29035"/>
        <label>2</label>
    </ligand>
</feature>
<comment type="similarity">
    <text evidence="3 8">Belongs to the peptidase M17 family.</text>
</comment>
<comment type="subcellular location">
    <subcellularLocation>
        <location evidence="8">Cytoplasm</location>
    </subcellularLocation>
</comment>
<dbReference type="PANTHER" id="PTHR11963:SF23">
    <property type="entry name" value="CYTOSOL AMINOPEPTIDASE"/>
    <property type="match status" value="1"/>
</dbReference>
<evidence type="ECO:0000256" key="5">
    <source>
        <dbReference type="ARBA" id="ARBA00022670"/>
    </source>
</evidence>
<dbReference type="GO" id="GO:0070006">
    <property type="term" value="F:metalloaminopeptidase activity"/>
    <property type="evidence" value="ECO:0007669"/>
    <property type="project" value="InterPro"/>
</dbReference>
<feature type="binding site" evidence="8">
    <location>
        <position position="264"/>
    </location>
    <ligand>
        <name>Mn(2+)</name>
        <dbReference type="ChEBI" id="CHEBI:29035"/>
        <label>2</label>
    </ligand>
</feature>
<evidence type="ECO:0000256" key="2">
    <source>
        <dbReference type="ARBA" id="ARBA00000967"/>
    </source>
</evidence>
<dbReference type="EC" id="3.4.11.1" evidence="8"/>
<keyword evidence="5 8" id="KW-0645">Protease</keyword>
<dbReference type="RefSeq" id="WP_269331591.1">
    <property type="nucleotide sequence ID" value="NZ_JAMZFT010000001.1"/>
</dbReference>
<feature type="active site" evidence="8">
    <location>
        <position position="350"/>
    </location>
</feature>
<feature type="binding site" evidence="8">
    <location>
        <position position="348"/>
    </location>
    <ligand>
        <name>Mn(2+)</name>
        <dbReference type="ChEBI" id="CHEBI:29035"/>
        <label>2</label>
    </ligand>
</feature>
<dbReference type="PROSITE" id="PS00631">
    <property type="entry name" value="CYTOSOL_AP"/>
    <property type="match status" value="1"/>
</dbReference>
<dbReference type="EMBL" id="JAMZFT010000001">
    <property type="protein sequence ID" value="MCP1335654.1"/>
    <property type="molecule type" value="Genomic_DNA"/>
</dbReference>
<comment type="function">
    <text evidence="8">Presumably involved in the processing and regular turnover of intracellular proteins. Catalyzes the removal of unsubstituted N-terminal amino acids from various peptides.</text>
</comment>
<dbReference type="InterPro" id="IPR011356">
    <property type="entry name" value="Leucine_aapep/pepB"/>
</dbReference>
<dbReference type="NCBIfam" id="NF002073">
    <property type="entry name" value="PRK00913.1-2"/>
    <property type="match status" value="1"/>
</dbReference>
<keyword evidence="8" id="KW-0479">Metal-binding</keyword>
<feature type="binding site" evidence="8">
    <location>
        <position position="348"/>
    </location>
    <ligand>
        <name>Mn(2+)</name>
        <dbReference type="ChEBI" id="CHEBI:29035"/>
        <label>1</label>
    </ligand>
</feature>
<evidence type="ECO:0000256" key="4">
    <source>
        <dbReference type="ARBA" id="ARBA00022438"/>
    </source>
</evidence>
<dbReference type="HAMAP" id="MF_00181">
    <property type="entry name" value="Cytosol_peptidase_M17"/>
    <property type="match status" value="1"/>
</dbReference>
<dbReference type="NCBIfam" id="NF002077">
    <property type="entry name" value="PRK00913.2-4"/>
    <property type="match status" value="1"/>
</dbReference>
<dbReference type="Gene3D" id="3.40.220.10">
    <property type="entry name" value="Leucine Aminopeptidase, subunit E, domain 1"/>
    <property type="match status" value="1"/>
</dbReference>
<dbReference type="Pfam" id="PF02789">
    <property type="entry name" value="Peptidase_M17_N"/>
    <property type="match status" value="1"/>
</dbReference>
<dbReference type="CDD" id="cd00433">
    <property type="entry name" value="Peptidase_M17"/>
    <property type="match status" value="1"/>
</dbReference>
<dbReference type="GO" id="GO:0006508">
    <property type="term" value="P:proteolysis"/>
    <property type="evidence" value="ECO:0007669"/>
    <property type="project" value="UniProtKB-KW"/>
</dbReference>
<reference evidence="10" key="1">
    <citation type="submission" date="2022-06" db="EMBL/GenBank/DDBJ databases">
        <title>Isolation and Genomics of Futiania mangrovii gen. nov., sp. nov., a Rare and Metabolically-versatile member in the Class Alphaproteobacteria.</title>
        <authorList>
            <person name="Liu L."/>
            <person name="Huang W.-C."/>
            <person name="Pan J."/>
            <person name="Li J."/>
            <person name="Huang Y."/>
            <person name="Du H."/>
            <person name="Liu Y."/>
            <person name="Li M."/>
        </authorList>
    </citation>
    <scope>NUCLEOTIDE SEQUENCE</scope>
    <source>
        <strain evidence="10">FT118</strain>
    </source>
</reference>
<gene>
    <name evidence="8" type="primary">pepA</name>
    <name evidence="10" type="ORF">NJQ99_04460</name>
</gene>
<dbReference type="EC" id="3.4.11.10" evidence="8"/>
<feature type="domain" description="Cytosol aminopeptidase" evidence="9">
    <location>
        <begin position="344"/>
        <end position="351"/>
    </location>
</feature>
<sequence length="499" mass="52275">MKIKFTGLDATEAAKAKGAVVVGVLKDEGLSPVAAMLDEASGGTISRAFKVGKFTGKAGETLGIVAPQGLACDRVVLVGLGARGDLGDRAAEAAGGHAAAALGEAEEMTAVLDALSASDDAAALAARFAFGARLRTYRFDKYRTKSDERKAARLSAIVVQCEAADKAKKAYDPLDAVADGVFLARDLVNEPANVLHPEEFAKRAEKLSKLGVEVEVLGEKEMKKLGMNTLLAVGMGSERESQLVVMRWQGAKDKDAAPLVLVGKGVCFDTGGISLKPAAKMEEMTMDMGGAAAVTGTMHALASRKAKANVVGIIGLVENMPDGRAQRPGDVVTSMSGQTVEVINTDAEGRLVLCDALWYAQDRFKPKAMVDLATLTGAIIISLGHEYAGLFSNDDALAGALSAAGDASGEGVWRFPMSDAYDKKLKSRVADMANVSGGRDAGSITAAQFLKRFVNDVPWAHLDIAGTAYVSEDKPTVPKYGTGFGVRLLDRLVADVYED</sequence>
<dbReference type="PANTHER" id="PTHR11963">
    <property type="entry name" value="LEUCINE AMINOPEPTIDASE-RELATED"/>
    <property type="match status" value="1"/>
</dbReference>
<keyword evidence="11" id="KW-1185">Reference proteome</keyword>
<dbReference type="PRINTS" id="PR00481">
    <property type="entry name" value="LAMNOPPTDASE"/>
</dbReference>
<comment type="catalytic activity">
    <reaction evidence="2 8">
        <text>Release of an N-terminal amino acid, preferentially leucine, but not glutamic or aspartic acids.</text>
        <dbReference type="EC" id="3.4.11.10"/>
    </reaction>
</comment>
<dbReference type="SUPFAM" id="SSF53187">
    <property type="entry name" value="Zn-dependent exopeptidases"/>
    <property type="match status" value="1"/>
</dbReference>
<name>A0A9J6PBS7_9PROT</name>
<dbReference type="InterPro" id="IPR008283">
    <property type="entry name" value="Peptidase_M17_N"/>
</dbReference>
<keyword evidence="8" id="KW-0963">Cytoplasm</keyword>
<dbReference type="GO" id="GO:0005737">
    <property type="term" value="C:cytoplasm"/>
    <property type="evidence" value="ECO:0007669"/>
    <property type="project" value="UniProtKB-SubCell"/>
</dbReference>
<dbReference type="InterPro" id="IPR023042">
    <property type="entry name" value="Peptidase_M17_leu_NH2_pept"/>
</dbReference>